<protein>
    <submittedName>
        <fullName evidence="1">31378_t:CDS:1</fullName>
    </submittedName>
</protein>
<sequence length="127" mass="14946">QLEKANKIPESYLKKWKTFYSFLQNDKLNIKIQIMASFGEWFYEKVMFFLIGKDTNTTNLPNGFRASEIPDKIEQWINELQIAAKHPDEVFVEEMLLAHETLSTDEFNDLINRIENGLVKALDAFKR</sequence>
<accession>A0ACA9T0Q3</accession>
<keyword evidence="2" id="KW-1185">Reference proteome</keyword>
<organism evidence="1 2">
    <name type="scientific">Racocetra persica</name>
    <dbReference type="NCBI Taxonomy" id="160502"/>
    <lineage>
        <taxon>Eukaryota</taxon>
        <taxon>Fungi</taxon>
        <taxon>Fungi incertae sedis</taxon>
        <taxon>Mucoromycota</taxon>
        <taxon>Glomeromycotina</taxon>
        <taxon>Glomeromycetes</taxon>
        <taxon>Diversisporales</taxon>
        <taxon>Gigasporaceae</taxon>
        <taxon>Racocetra</taxon>
    </lineage>
</organism>
<feature type="non-terminal residue" evidence="1">
    <location>
        <position position="127"/>
    </location>
</feature>
<name>A0ACA9T0Q3_9GLOM</name>
<evidence type="ECO:0000313" key="2">
    <source>
        <dbReference type="Proteomes" id="UP000789920"/>
    </source>
</evidence>
<comment type="caution">
    <text evidence="1">The sequence shown here is derived from an EMBL/GenBank/DDBJ whole genome shotgun (WGS) entry which is preliminary data.</text>
</comment>
<dbReference type="Proteomes" id="UP000789920">
    <property type="component" value="Unassembled WGS sequence"/>
</dbReference>
<evidence type="ECO:0000313" key="1">
    <source>
        <dbReference type="EMBL" id="CAG8851369.1"/>
    </source>
</evidence>
<gene>
    <name evidence="1" type="ORF">RPERSI_LOCUS36530</name>
</gene>
<proteinExistence type="predicted"/>
<dbReference type="EMBL" id="CAJVQC010175782">
    <property type="protein sequence ID" value="CAG8851369.1"/>
    <property type="molecule type" value="Genomic_DNA"/>
</dbReference>
<feature type="non-terminal residue" evidence="1">
    <location>
        <position position="1"/>
    </location>
</feature>
<reference evidence="1" key="1">
    <citation type="submission" date="2021-06" db="EMBL/GenBank/DDBJ databases">
        <authorList>
            <person name="Kallberg Y."/>
            <person name="Tangrot J."/>
            <person name="Rosling A."/>
        </authorList>
    </citation>
    <scope>NUCLEOTIDE SEQUENCE</scope>
    <source>
        <strain evidence="1">MA461A</strain>
    </source>
</reference>